<protein>
    <submittedName>
        <fullName evidence="1">Uncharacterized protein</fullName>
    </submittedName>
</protein>
<reference evidence="1" key="2">
    <citation type="journal article" date="2015" name="Fish Shellfish Immunol.">
        <title>Early steps in the European eel (Anguilla anguilla)-Vibrio vulnificus interaction in the gills: Role of the RtxA13 toxin.</title>
        <authorList>
            <person name="Callol A."/>
            <person name="Pajuelo D."/>
            <person name="Ebbesson L."/>
            <person name="Teles M."/>
            <person name="MacKenzie S."/>
            <person name="Amaro C."/>
        </authorList>
    </citation>
    <scope>NUCLEOTIDE SEQUENCE</scope>
</reference>
<evidence type="ECO:0000313" key="1">
    <source>
        <dbReference type="EMBL" id="JAH85890.1"/>
    </source>
</evidence>
<accession>A0A0E9W8K4</accession>
<organism evidence="1">
    <name type="scientific">Anguilla anguilla</name>
    <name type="common">European freshwater eel</name>
    <name type="synonym">Muraena anguilla</name>
    <dbReference type="NCBI Taxonomy" id="7936"/>
    <lineage>
        <taxon>Eukaryota</taxon>
        <taxon>Metazoa</taxon>
        <taxon>Chordata</taxon>
        <taxon>Craniata</taxon>
        <taxon>Vertebrata</taxon>
        <taxon>Euteleostomi</taxon>
        <taxon>Actinopterygii</taxon>
        <taxon>Neopterygii</taxon>
        <taxon>Teleostei</taxon>
        <taxon>Anguilliformes</taxon>
        <taxon>Anguillidae</taxon>
        <taxon>Anguilla</taxon>
    </lineage>
</organism>
<dbReference type="AlphaFoldDB" id="A0A0E9W8K4"/>
<sequence length="48" mass="5478">MFRSPWFHSKVTGLVNGLERHCRGIIQHGVKSDQLQYISSTTICHVPL</sequence>
<proteinExistence type="predicted"/>
<name>A0A0E9W8K4_ANGAN</name>
<dbReference type="EMBL" id="GBXM01022687">
    <property type="protein sequence ID" value="JAH85890.1"/>
    <property type="molecule type" value="Transcribed_RNA"/>
</dbReference>
<reference evidence="1" key="1">
    <citation type="submission" date="2014-11" db="EMBL/GenBank/DDBJ databases">
        <authorList>
            <person name="Amaro Gonzalez C."/>
        </authorList>
    </citation>
    <scope>NUCLEOTIDE SEQUENCE</scope>
</reference>